<gene>
    <name evidence="10" type="ORF">LXD69_03495</name>
</gene>
<keyword evidence="3 7" id="KW-0732">Signal</keyword>
<proteinExistence type="predicted"/>
<keyword evidence="1" id="KW-0645">Protease</keyword>
<dbReference type="NCBIfam" id="TIGR04183">
    <property type="entry name" value="Por_Secre_tail"/>
    <property type="match status" value="1"/>
</dbReference>
<accession>A0ABY4HPF1</accession>
<feature type="chain" id="PRO_5046053783" evidence="7">
    <location>
        <begin position="22"/>
        <end position="703"/>
    </location>
</feature>
<feature type="domain" description="Secretion system C-terminal sorting" evidence="9">
    <location>
        <begin position="634"/>
        <end position="698"/>
    </location>
</feature>
<dbReference type="RefSeq" id="WP_246917613.1">
    <property type="nucleotide sequence ID" value="NZ_CP090145.1"/>
</dbReference>
<evidence type="ECO:0000256" key="2">
    <source>
        <dbReference type="ARBA" id="ARBA00022723"/>
    </source>
</evidence>
<evidence type="ECO:0000256" key="4">
    <source>
        <dbReference type="ARBA" id="ARBA00022801"/>
    </source>
</evidence>
<evidence type="ECO:0000256" key="6">
    <source>
        <dbReference type="ARBA" id="ARBA00023049"/>
    </source>
</evidence>
<protein>
    <submittedName>
        <fullName evidence="10">T9SS type A sorting domain-containing protein</fullName>
    </submittedName>
</protein>
<keyword evidence="6" id="KW-0482">Metalloprotease</keyword>
<keyword evidence="4" id="KW-0378">Hydrolase</keyword>
<dbReference type="EMBL" id="CP090145">
    <property type="protein sequence ID" value="UOX34578.1"/>
    <property type="molecule type" value="Genomic_DNA"/>
</dbReference>
<dbReference type="SUPFAM" id="SSF55486">
    <property type="entry name" value="Metalloproteases ('zincins'), catalytic domain"/>
    <property type="match status" value="1"/>
</dbReference>
<dbReference type="InterPro" id="IPR011096">
    <property type="entry name" value="FTP_domain"/>
</dbReference>
<dbReference type="PANTHER" id="PTHR33794:SF1">
    <property type="entry name" value="BACILLOLYSIN"/>
    <property type="match status" value="1"/>
</dbReference>
<feature type="signal peptide" evidence="7">
    <location>
        <begin position="1"/>
        <end position="21"/>
    </location>
</feature>
<evidence type="ECO:0000256" key="7">
    <source>
        <dbReference type="SAM" id="SignalP"/>
    </source>
</evidence>
<dbReference type="InterPro" id="IPR050728">
    <property type="entry name" value="Zinc_Metalloprotease_M4"/>
</dbReference>
<sequence length="703" mass="77235">MKTKILLVVIFTMTIFFQVNAQESQRESLALKYIKENAREFQINQDHSFKLSFVRKGLAGETLRFQQMLNDVPVFGGEIVVNFNKKGEVAYTSSSYNKEIEIINTDPKISKEKAILIADEKLNYNGLVTFQEVKLYVYALDGETKLVYRTITHAEDLIGSWEVLVDANSSDVLSVKDIAIYCGHECKENHNHQIDNKVVKKKKKAFLSVEKNNTLAFTTGTAMVFLSDPLSAVGVSYGGQYIDNNDATNASLDAARALVNLPEIENNSGVYKLKSSYVEIKDFEAPNKGLFTQNTSSFLFNRNQDGFEAANVFYHLDNNMRYINEELGVICRPFLNSGVLWFDPSGLSGSDNSYYLGGSNSLAFGEGCVDDGEDGDVIWHELGHGLHDWLTGGNLSRINGLSEGSGDYWAQSNSRALNQWTPADAAYHYMFNWDGHNQCWGGRTTNYSATYPGGLTGAVNTTEGSIHQDGQIWATTLMKIWDVLGRTKTDIAFLEGLALTNSSTNQNQAAIAVRQAAINMNYSCADVKVMTEKFTNVGYTMPAIPLTINCPEEQTVNADGAGNYVLPSFANLTNAINSNCDATVTQSPAVGSTVGVGSHTITMTANGSVNCNFILNVETALDAEDFIKRSQVVLYPNPASSTITIKGNFVNLEKIVIYNILGQEVMDGVVSGTETSLSISTLSDGVYTLRFVDSNESLKFVKK</sequence>
<dbReference type="Pfam" id="PF18962">
    <property type="entry name" value="Por_Secre_tail"/>
    <property type="match status" value="1"/>
</dbReference>
<reference evidence="10" key="1">
    <citation type="submission" date="2021-12" db="EMBL/GenBank/DDBJ databases">
        <authorList>
            <person name="Cha I.-T."/>
            <person name="Lee K.-E."/>
            <person name="Park S.-J."/>
        </authorList>
    </citation>
    <scope>NUCLEOTIDE SEQUENCE</scope>
    <source>
        <strain evidence="10">YSM-43</strain>
    </source>
</reference>
<keyword evidence="2" id="KW-0479">Metal-binding</keyword>
<evidence type="ECO:0000259" key="8">
    <source>
        <dbReference type="Pfam" id="PF07504"/>
    </source>
</evidence>
<organism evidence="10 11">
    <name type="scientific">Flavobacterium sediminilitoris</name>
    <dbReference type="NCBI Taxonomy" id="2024526"/>
    <lineage>
        <taxon>Bacteria</taxon>
        <taxon>Pseudomonadati</taxon>
        <taxon>Bacteroidota</taxon>
        <taxon>Flavobacteriia</taxon>
        <taxon>Flavobacteriales</taxon>
        <taxon>Flavobacteriaceae</taxon>
        <taxon>Flavobacterium</taxon>
    </lineage>
</organism>
<evidence type="ECO:0000313" key="10">
    <source>
        <dbReference type="EMBL" id="UOX34578.1"/>
    </source>
</evidence>
<dbReference type="InterPro" id="IPR001842">
    <property type="entry name" value="Peptidase_M36"/>
</dbReference>
<evidence type="ECO:0000259" key="9">
    <source>
        <dbReference type="Pfam" id="PF18962"/>
    </source>
</evidence>
<evidence type="ECO:0000313" key="11">
    <source>
        <dbReference type="Proteomes" id="UP000830454"/>
    </source>
</evidence>
<dbReference type="Proteomes" id="UP000830454">
    <property type="component" value="Chromosome"/>
</dbReference>
<dbReference type="InterPro" id="IPR026444">
    <property type="entry name" value="Secre_tail"/>
</dbReference>
<dbReference type="PANTHER" id="PTHR33794">
    <property type="entry name" value="BACILLOLYSIN"/>
    <property type="match status" value="1"/>
</dbReference>
<keyword evidence="11" id="KW-1185">Reference proteome</keyword>
<reference evidence="10" key="2">
    <citation type="submission" date="2022-04" db="EMBL/GenBank/DDBJ databases">
        <title>Complete Genome Sequence of Flavobacterium sediminilitoris YSM-43, Isolated from a Tidal Sediment.</title>
        <authorList>
            <person name="Lee P.A."/>
        </authorList>
    </citation>
    <scope>NUCLEOTIDE SEQUENCE</scope>
    <source>
        <strain evidence="10">YSM-43</strain>
    </source>
</reference>
<dbReference type="Gene3D" id="3.10.450.490">
    <property type="match status" value="1"/>
</dbReference>
<feature type="domain" description="FTP" evidence="8">
    <location>
        <begin position="63"/>
        <end position="89"/>
    </location>
</feature>
<dbReference type="Pfam" id="PF02128">
    <property type="entry name" value="Peptidase_M36"/>
    <property type="match status" value="1"/>
</dbReference>
<evidence type="ECO:0000256" key="1">
    <source>
        <dbReference type="ARBA" id="ARBA00022670"/>
    </source>
</evidence>
<evidence type="ECO:0000256" key="5">
    <source>
        <dbReference type="ARBA" id="ARBA00022833"/>
    </source>
</evidence>
<keyword evidence="5" id="KW-0862">Zinc</keyword>
<dbReference type="Pfam" id="PF07504">
    <property type="entry name" value="FTP"/>
    <property type="match status" value="1"/>
</dbReference>
<name>A0ABY4HPF1_9FLAO</name>
<evidence type="ECO:0000256" key="3">
    <source>
        <dbReference type="ARBA" id="ARBA00022729"/>
    </source>
</evidence>